<evidence type="ECO:0000256" key="1">
    <source>
        <dbReference type="SAM" id="Phobius"/>
    </source>
</evidence>
<reference evidence="2 3" key="1">
    <citation type="submission" date="2017-04" db="EMBL/GenBank/DDBJ databases">
        <authorList>
            <person name="Afonso C.L."/>
            <person name="Miller P.J."/>
            <person name="Scott M.A."/>
            <person name="Spackman E."/>
            <person name="Goraichik I."/>
            <person name="Dimitrov K.M."/>
            <person name="Suarez D.L."/>
            <person name="Swayne D.E."/>
        </authorList>
    </citation>
    <scope>NUCLEOTIDE SEQUENCE [LARGE SCALE GENOMIC DNA]</scope>
    <source>
        <strain evidence="2 3">DSM 22418</strain>
    </source>
</reference>
<dbReference type="RefSeq" id="WP_085471412.1">
    <property type="nucleotide sequence ID" value="NZ_FXAU01000001.1"/>
</dbReference>
<sequence length="173" mass="19395">MKILKYILFIVLGLIAAVLIVALIVPKTFHAGSTISINKPANEVFDYVVLLRNQGNYDNWSKQDPNIDKKYTGTDGTVGFTYEWKSKKVGDGKQVITQIDPGKKVEMNLFFNGSETANPSSFVVTPIDSVSSTVEWQIDGTMPYPFNIMSLCYDMNKDFDAGLQNLKRILEKN</sequence>
<dbReference type="InterPro" id="IPR019587">
    <property type="entry name" value="Polyketide_cyclase/dehydratase"/>
</dbReference>
<accession>A0A1X7I7K8</accession>
<name>A0A1X7I7K8_9SPHI</name>
<dbReference type="SUPFAM" id="SSF55961">
    <property type="entry name" value="Bet v1-like"/>
    <property type="match status" value="1"/>
</dbReference>
<dbReference type="Gene3D" id="3.30.530.20">
    <property type="match status" value="1"/>
</dbReference>
<keyword evidence="3" id="KW-1185">Reference proteome</keyword>
<keyword evidence="1" id="KW-0812">Transmembrane</keyword>
<evidence type="ECO:0000313" key="3">
    <source>
        <dbReference type="Proteomes" id="UP000192980"/>
    </source>
</evidence>
<keyword evidence="1" id="KW-1133">Transmembrane helix</keyword>
<dbReference type="Proteomes" id="UP000192980">
    <property type="component" value="Unassembled WGS sequence"/>
</dbReference>
<dbReference type="EMBL" id="FXAU01000001">
    <property type="protein sequence ID" value="SMG10528.1"/>
    <property type="molecule type" value="Genomic_DNA"/>
</dbReference>
<gene>
    <name evidence="2" type="ORF">SAMN05660862_0542</name>
</gene>
<dbReference type="STRING" id="561061.SAMN05660862_0542"/>
<proteinExistence type="predicted"/>
<protein>
    <submittedName>
        <fullName evidence="2">Polyketide cyclase / dehydrase and lipid transport</fullName>
    </submittedName>
</protein>
<organism evidence="2 3">
    <name type="scientific">Sphingobacterium psychroaquaticum</name>
    <dbReference type="NCBI Taxonomy" id="561061"/>
    <lineage>
        <taxon>Bacteria</taxon>
        <taxon>Pseudomonadati</taxon>
        <taxon>Bacteroidota</taxon>
        <taxon>Sphingobacteriia</taxon>
        <taxon>Sphingobacteriales</taxon>
        <taxon>Sphingobacteriaceae</taxon>
        <taxon>Sphingobacterium</taxon>
    </lineage>
</organism>
<feature type="transmembrane region" description="Helical" evidence="1">
    <location>
        <begin position="6"/>
        <end position="25"/>
    </location>
</feature>
<dbReference type="InterPro" id="IPR023393">
    <property type="entry name" value="START-like_dom_sf"/>
</dbReference>
<dbReference type="AlphaFoldDB" id="A0A1X7I7K8"/>
<evidence type="ECO:0000313" key="2">
    <source>
        <dbReference type="EMBL" id="SMG10528.1"/>
    </source>
</evidence>
<dbReference type="Pfam" id="PF10604">
    <property type="entry name" value="Polyketide_cyc2"/>
    <property type="match status" value="1"/>
</dbReference>
<dbReference type="OrthoDB" id="9807923at2"/>
<dbReference type="CDD" id="cd07818">
    <property type="entry name" value="SRPBCC_1"/>
    <property type="match status" value="1"/>
</dbReference>
<keyword evidence="1" id="KW-0472">Membrane</keyword>